<dbReference type="GO" id="GO:0005886">
    <property type="term" value="C:plasma membrane"/>
    <property type="evidence" value="ECO:0007669"/>
    <property type="project" value="TreeGrafter"/>
</dbReference>
<feature type="domain" description="DUF438" evidence="3">
    <location>
        <begin position="15"/>
        <end position="80"/>
    </location>
</feature>
<accession>A0A7V5LZE5</accession>
<comment type="caution">
    <text evidence="4">The sequence shown here is derived from an EMBL/GenBank/DDBJ whole genome shotgun (WGS) entry which is preliminary data.</text>
</comment>
<organism evidence="4">
    <name type="scientific">Aerophobetes bacterium</name>
    <dbReference type="NCBI Taxonomy" id="2030807"/>
    <lineage>
        <taxon>Bacteria</taxon>
        <taxon>Candidatus Aerophobota</taxon>
    </lineage>
</organism>
<dbReference type="AlphaFoldDB" id="A0A7V5LZE5"/>
<evidence type="ECO:0000256" key="1">
    <source>
        <dbReference type="SAM" id="Coils"/>
    </source>
</evidence>
<name>A0A7V5LZE5_UNCAE</name>
<evidence type="ECO:0000313" key="4">
    <source>
        <dbReference type="EMBL" id="HHF97967.1"/>
    </source>
</evidence>
<evidence type="ECO:0000259" key="3">
    <source>
        <dbReference type="Pfam" id="PF04282"/>
    </source>
</evidence>
<dbReference type="InterPro" id="IPR012312">
    <property type="entry name" value="Hemerythrin-like"/>
</dbReference>
<evidence type="ECO:0000259" key="2">
    <source>
        <dbReference type="Pfam" id="PF01814"/>
    </source>
</evidence>
<dbReference type="Proteomes" id="UP000886070">
    <property type="component" value="Unassembled WGS sequence"/>
</dbReference>
<dbReference type="Pfam" id="PF01814">
    <property type="entry name" value="Hemerythrin"/>
    <property type="match status" value="1"/>
</dbReference>
<dbReference type="Gene3D" id="1.20.120.520">
    <property type="entry name" value="nmb1532 protein domain like"/>
    <property type="match status" value="1"/>
</dbReference>
<gene>
    <name evidence="4" type="ORF">ENL39_00560</name>
</gene>
<dbReference type="Pfam" id="PF13596">
    <property type="entry name" value="PAS_10"/>
    <property type="match status" value="1"/>
</dbReference>
<dbReference type="Gene3D" id="3.30.450.20">
    <property type="entry name" value="PAS domain"/>
    <property type="match status" value="1"/>
</dbReference>
<protein>
    <submittedName>
        <fullName evidence="4">DUF438 domain-containing protein</fullName>
    </submittedName>
</protein>
<dbReference type="PANTHER" id="PTHR39966">
    <property type="entry name" value="BLL2471 PROTEIN-RELATED"/>
    <property type="match status" value="1"/>
</dbReference>
<sequence length="410" mass="48556">MSELFGKKEDQKKILKELIKRLHKGEDIERIREEFKRVLVGLSPVDISMVEEELIKEGIPREEIHKLCDVHLSLLRDLLEKEEVTVFPGHPVYILMEEHKILLDLAQKLKDVAKKIKQENIESMSEEAKDLNNIVNYLKESESHYLREENVLFPYLEKHGVTQPPVIMWMEHDKIREIKKEIYRIFDLWKEMNFEDFSDKLEEKALLLQETLSNHFYKENKILFPTALKVIEEKEWEGVREGFDELGYCCFTPEDAKVPLQKKKAKAKAGVKEKDKILFETGELSRKEIEAIFNNLPVDITFVDREDKVRYFSQTKDRVFPRTKAIIGREVQKCHPQKSVHIVNKILEDFKSGKRDVAEFWINLGERLIYIRYFAVKDGRGDYLGCVEVTQDITEIKKIEGERRIYEEER</sequence>
<feature type="coiled-coil region" evidence="1">
    <location>
        <begin position="102"/>
        <end position="141"/>
    </location>
</feature>
<keyword evidence="1" id="KW-0175">Coiled coil</keyword>
<dbReference type="EMBL" id="DRTT01000013">
    <property type="protein sequence ID" value="HHF97967.1"/>
    <property type="molecule type" value="Genomic_DNA"/>
</dbReference>
<dbReference type="Pfam" id="PF04282">
    <property type="entry name" value="DUF438"/>
    <property type="match status" value="1"/>
</dbReference>
<dbReference type="PANTHER" id="PTHR39966:SF3">
    <property type="entry name" value="DUF438 DOMAIN-CONTAINING PROTEIN"/>
    <property type="match status" value="1"/>
</dbReference>
<dbReference type="InterPro" id="IPR007380">
    <property type="entry name" value="DUF438"/>
</dbReference>
<reference evidence="4" key="1">
    <citation type="journal article" date="2020" name="mSystems">
        <title>Genome- and Community-Level Interaction Insights into Carbon Utilization and Element Cycling Functions of Hydrothermarchaeota in Hydrothermal Sediment.</title>
        <authorList>
            <person name="Zhou Z."/>
            <person name="Liu Y."/>
            <person name="Xu W."/>
            <person name="Pan J."/>
            <person name="Luo Z.H."/>
            <person name="Li M."/>
        </authorList>
    </citation>
    <scope>NUCLEOTIDE SEQUENCE [LARGE SCALE GENOMIC DNA]</scope>
    <source>
        <strain evidence="4">HyVt-92</strain>
    </source>
</reference>
<dbReference type="InterPro" id="IPR035965">
    <property type="entry name" value="PAS-like_dom_sf"/>
</dbReference>
<dbReference type="SUPFAM" id="SSF55785">
    <property type="entry name" value="PYP-like sensor domain (PAS domain)"/>
    <property type="match status" value="1"/>
</dbReference>
<feature type="domain" description="Hemerythrin-like" evidence="2">
    <location>
        <begin position="90"/>
        <end position="227"/>
    </location>
</feature>
<proteinExistence type="predicted"/>